<evidence type="ECO:0000313" key="6">
    <source>
        <dbReference type="EMBL" id="MBJ6801045.1"/>
    </source>
</evidence>
<keyword evidence="2" id="KW-0813">Transport</keyword>
<feature type="domain" description="ABC transporter" evidence="5">
    <location>
        <begin position="24"/>
        <end position="248"/>
    </location>
</feature>
<dbReference type="EMBL" id="JAEMHK010000009">
    <property type="protein sequence ID" value="MBJ6801045.1"/>
    <property type="molecule type" value="Genomic_DNA"/>
</dbReference>
<keyword evidence="7" id="KW-1185">Reference proteome</keyword>
<dbReference type="Pfam" id="PF00005">
    <property type="entry name" value="ABC_tran"/>
    <property type="match status" value="1"/>
</dbReference>
<dbReference type="SMART" id="SM00382">
    <property type="entry name" value="AAA"/>
    <property type="match status" value="1"/>
</dbReference>
<dbReference type="SUPFAM" id="SSF52540">
    <property type="entry name" value="P-loop containing nucleoside triphosphate hydrolases"/>
    <property type="match status" value="1"/>
</dbReference>
<evidence type="ECO:0000259" key="5">
    <source>
        <dbReference type="PROSITE" id="PS50893"/>
    </source>
</evidence>
<dbReference type="CDD" id="cd03220">
    <property type="entry name" value="ABC_KpsT_Wzt"/>
    <property type="match status" value="1"/>
</dbReference>
<name>A0ABS0YSU0_9BACT</name>
<dbReference type="InterPro" id="IPR029063">
    <property type="entry name" value="SAM-dependent_MTases_sf"/>
</dbReference>
<organism evidence="6 7">
    <name type="scientific">Geomonas propionica</name>
    <dbReference type="NCBI Taxonomy" id="2798582"/>
    <lineage>
        <taxon>Bacteria</taxon>
        <taxon>Pseudomonadati</taxon>
        <taxon>Thermodesulfobacteriota</taxon>
        <taxon>Desulfuromonadia</taxon>
        <taxon>Geobacterales</taxon>
        <taxon>Geobacteraceae</taxon>
        <taxon>Geomonas</taxon>
    </lineage>
</organism>
<dbReference type="PANTHER" id="PTHR46743">
    <property type="entry name" value="TEICHOIC ACIDS EXPORT ATP-BINDING PROTEIN TAGH"/>
    <property type="match status" value="1"/>
</dbReference>
<dbReference type="InterPro" id="IPR003593">
    <property type="entry name" value="AAA+_ATPase"/>
</dbReference>
<dbReference type="CDD" id="cd02440">
    <property type="entry name" value="AdoMet_MTases"/>
    <property type="match status" value="1"/>
</dbReference>
<protein>
    <submittedName>
        <fullName evidence="6">Wzt carbohydrate-binding domain-containing protein</fullName>
    </submittedName>
</protein>
<evidence type="ECO:0000256" key="3">
    <source>
        <dbReference type="ARBA" id="ARBA00022741"/>
    </source>
</evidence>
<keyword evidence="4" id="KW-0067">ATP-binding</keyword>
<dbReference type="InterPro" id="IPR027417">
    <property type="entry name" value="P-loop_NTPase"/>
</dbReference>
<dbReference type="Pfam" id="PF14524">
    <property type="entry name" value="Wzt_C"/>
    <property type="match status" value="1"/>
</dbReference>
<gene>
    <name evidence="6" type="ORF">JFN90_12995</name>
</gene>
<dbReference type="PANTHER" id="PTHR46743:SF2">
    <property type="entry name" value="TEICHOIC ACIDS EXPORT ATP-BINDING PROTEIN TAGH"/>
    <property type="match status" value="1"/>
</dbReference>
<dbReference type="InterPro" id="IPR050683">
    <property type="entry name" value="Bact_Polysacc_Export_ATP-bd"/>
</dbReference>
<comment type="similarity">
    <text evidence="1">Belongs to the ABC transporter superfamily.</text>
</comment>
<proteinExistence type="inferred from homology"/>
<dbReference type="SUPFAM" id="SSF53335">
    <property type="entry name" value="S-adenosyl-L-methionine-dependent methyltransferases"/>
    <property type="match status" value="1"/>
</dbReference>
<dbReference type="RefSeq" id="WP_199395543.1">
    <property type="nucleotide sequence ID" value="NZ_JAEMHK010000009.1"/>
</dbReference>
<dbReference type="Gene3D" id="3.40.50.150">
    <property type="entry name" value="Vaccinia Virus protein VP39"/>
    <property type="match status" value="1"/>
</dbReference>
<dbReference type="InterPro" id="IPR029439">
    <property type="entry name" value="Wzt_C"/>
</dbReference>
<evidence type="ECO:0000256" key="4">
    <source>
        <dbReference type="ARBA" id="ARBA00022840"/>
    </source>
</evidence>
<dbReference type="PROSITE" id="PS50893">
    <property type="entry name" value="ABC_TRANSPORTER_2"/>
    <property type="match status" value="1"/>
</dbReference>
<reference evidence="6 7" key="1">
    <citation type="submission" date="2020-12" db="EMBL/GenBank/DDBJ databases">
        <title>Geomonas sp. Red259, isolated from paddy soil.</title>
        <authorList>
            <person name="Xu Z."/>
            <person name="Zhang Z."/>
            <person name="Masuda Y."/>
            <person name="Itoh H."/>
            <person name="Senoo K."/>
        </authorList>
    </citation>
    <scope>NUCLEOTIDE SEQUENCE [LARGE SCALE GENOMIC DNA]</scope>
    <source>
        <strain evidence="6 7">Red259</strain>
    </source>
</reference>
<dbReference type="InterPro" id="IPR015860">
    <property type="entry name" value="ABC_transpr_TagH-like"/>
</dbReference>
<dbReference type="InterPro" id="IPR003439">
    <property type="entry name" value="ABC_transporter-like_ATP-bd"/>
</dbReference>
<dbReference type="Proteomes" id="UP000641025">
    <property type="component" value="Unassembled WGS sequence"/>
</dbReference>
<evidence type="ECO:0000256" key="2">
    <source>
        <dbReference type="ARBA" id="ARBA00022448"/>
    </source>
</evidence>
<dbReference type="Gene3D" id="3.40.50.300">
    <property type="entry name" value="P-loop containing nucleotide triphosphate hydrolases"/>
    <property type="match status" value="1"/>
</dbReference>
<evidence type="ECO:0000256" key="1">
    <source>
        <dbReference type="ARBA" id="ARBA00005417"/>
    </source>
</evidence>
<dbReference type="Gene3D" id="2.70.50.60">
    <property type="entry name" value="abc- transporter (atp binding component) like domain"/>
    <property type="match status" value="1"/>
</dbReference>
<evidence type="ECO:0000313" key="7">
    <source>
        <dbReference type="Proteomes" id="UP000641025"/>
    </source>
</evidence>
<comment type="caution">
    <text evidence="6">The sequence shown here is derived from an EMBL/GenBank/DDBJ whole genome shotgun (WGS) entry which is preliminary data.</text>
</comment>
<dbReference type="CDD" id="cd10147">
    <property type="entry name" value="Wzt_C-like"/>
    <property type="match status" value="1"/>
</dbReference>
<keyword evidence="3" id="KW-0547">Nucleotide-binding</keyword>
<accession>A0ABS0YSU0</accession>
<sequence>MSENTAITVENLTKVYRLYDSPSLRLKEALNPFGTCYHKDFYALSGVSFEIRKGETVGIIGRNGTGKSTLLKIITGVIAPTSGKVTVSGRISALLELGAGFNPLISGLENIYFNGTLIGFSKEEIDAKLDDILAFADIGDFIHQPVQTYSSGMFIRLAFAVAVHAEPEILIVDEALSVGDLMFQAKCMDRIKSMMEAGVTTLFVTHSMESVNTLCNRAIMLDGGKIFTEGKPQVVTLQYYQLLREQEHAAQESKKMGHTKEAQDEKYRKIKEEIQVKDQQEDYRYGTGGARITDFDLLNGANQQVPVVRCGEKFKVRMAVEFLAEVRNPCFGLIISNVAGQNLLSVHTYHDGNVTFPPQKPGDVLEVELETSMLLNPGNYLVSIGVSDVRTLGDFTSLDARKNICKIEVYGKEHHHGIIHHQPAVRIVGPQAPELCLNQLQELFCSWNAERLGISEAESRERYEKSWNVLPGGHKGAAYREFGATSHEIYSVFWSDSKSEMFQACKMHEYLHLLRMIAYSKPSWPQDHVIIRELLKLPSVSIIDYGCGMAQSSMALAQRLKAQGKNVRLTLVDIPSIVTDFLTWTTSKLGLDASFAGCTGDTPLPELPGCDLVIATEVFEHIHEPVEAFRVLDAALAPGGFVVTDVSDHAEEFMHVTPNLAPLRDEIEKLGYDALEENRIFRKMRD</sequence>
<dbReference type="Pfam" id="PF13489">
    <property type="entry name" value="Methyltransf_23"/>
    <property type="match status" value="1"/>
</dbReference>